<evidence type="ECO:0000313" key="2">
    <source>
        <dbReference type="EMBL" id="NEY83180.1"/>
    </source>
</evidence>
<dbReference type="Proteomes" id="UP000472971">
    <property type="component" value="Unassembled WGS sequence"/>
</dbReference>
<dbReference type="AlphaFoldDB" id="A0A6B3VY35"/>
<dbReference type="PROSITE" id="PS51257">
    <property type="entry name" value="PROKAR_LIPOPROTEIN"/>
    <property type="match status" value="1"/>
</dbReference>
<dbReference type="Proteomes" id="UP000570010">
    <property type="component" value="Unassembled WGS sequence"/>
</dbReference>
<dbReference type="EMBL" id="JAAIWN010000091">
    <property type="protein sequence ID" value="NEY83180.1"/>
    <property type="molecule type" value="Genomic_DNA"/>
</dbReference>
<dbReference type="EMBL" id="JACEIO010000087">
    <property type="protein sequence ID" value="MBA4538821.1"/>
    <property type="molecule type" value="Genomic_DNA"/>
</dbReference>
<organism evidence="2 3">
    <name type="scientific">Bacillus aquiflavi</name>
    <dbReference type="NCBI Taxonomy" id="2672567"/>
    <lineage>
        <taxon>Bacteria</taxon>
        <taxon>Bacillati</taxon>
        <taxon>Bacillota</taxon>
        <taxon>Bacilli</taxon>
        <taxon>Bacillales</taxon>
        <taxon>Bacillaceae</taxon>
        <taxon>Bacillus</taxon>
    </lineage>
</organism>
<evidence type="ECO:0000313" key="3">
    <source>
        <dbReference type="Proteomes" id="UP000472971"/>
    </source>
</evidence>
<name>A0A6B3VY35_9BACI</name>
<gene>
    <name evidence="2" type="ORF">G4D64_17195</name>
    <name evidence="1" type="ORF">H1Z61_17245</name>
</gene>
<evidence type="ECO:0000313" key="4">
    <source>
        <dbReference type="Proteomes" id="UP000570010"/>
    </source>
</evidence>
<sequence>MRKKAVIICMLFISSLLLIGCGNKVTYVKGFPTKDSPALSEFLGGEMASSSYNLLYDVNGMYVYTGINLNEDDREIMFHFHDGDDLKTFYEPLFYTKDVEKTFNNLWGNDEFTDKIEQQIANKDEFNLPTLKLEEKNQLYVKTRQKETILDLPELMEKFKLKPDDELVFNLYNVNADHFIVYLKNLNQEEKLNKSIALFIKQDLSRIVPTSTDPEAFNKTLASGELDEFHDLFSNVKSDHRFEKTFIYRFVYDRKDKQLKEIGEEDYLSEDGKYVYLNGAKGKLEDGIQRIQKIENYLAGNDTYEAEFKISFKKIAKEAGIKSAAGVGIAKIVYFNKDYIILGLHYHAPIVGDAGSTNVIIDLQGDKKNPTAYVVDLDWF</sequence>
<accession>A0A6B3VY35</accession>
<evidence type="ECO:0000313" key="1">
    <source>
        <dbReference type="EMBL" id="MBA4538821.1"/>
    </source>
</evidence>
<protein>
    <recommendedName>
        <fullName evidence="5">Lipoprotein</fullName>
    </recommendedName>
</protein>
<dbReference type="RefSeq" id="WP_163243581.1">
    <property type="nucleotide sequence ID" value="NZ_JAAIWN010000091.1"/>
</dbReference>
<keyword evidence="3" id="KW-1185">Reference proteome</keyword>
<evidence type="ECO:0008006" key="5">
    <source>
        <dbReference type="Google" id="ProtNLM"/>
    </source>
</evidence>
<comment type="caution">
    <text evidence="2">The sequence shown here is derived from an EMBL/GenBank/DDBJ whole genome shotgun (WGS) entry which is preliminary data.</text>
</comment>
<proteinExistence type="predicted"/>
<reference evidence="2 3" key="1">
    <citation type="submission" date="2020-02" db="EMBL/GenBank/DDBJ databases">
        <title>Bacillus aquiflavi sp. nov., isolated from yellow water of strong flavor Chinese baijiu in Yibin region of China.</title>
        <authorList>
            <person name="Xie J."/>
        </authorList>
    </citation>
    <scope>NUCLEOTIDE SEQUENCE [LARGE SCALE GENOMIC DNA]</scope>
    <source>
        <strain evidence="2 3">3H-10</strain>
    </source>
</reference>
<reference evidence="1 4" key="2">
    <citation type="submission" date="2020-07" db="EMBL/GenBank/DDBJ databases">
        <authorList>
            <person name="Feng H."/>
        </authorList>
    </citation>
    <scope>NUCLEOTIDE SEQUENCE [LARGE SCALE GENOMIC DNA]</scope>
    <source>
        <strain evidence="1">S-12</strain>
        <strain evidence="4">s-12</strain>
    </source>
</reference>